<protein>
    <submittedName>
        <fullName evidence="3">Uncharacterized protein</fullName>
    </submittedName>
</protein>
<dbReference type="RefSeq" id="WP_158952096.1">
    <property type="nucleotide sequence ID" value="NZ_CP046914.1"/>
</dbReference>
<organism evidence="3 4">
    <name type="scientific">Paraburkholderia acidisoli</name>
    <dbReference type="NCBI Taxonomy" id="2571748"/>
    <lineage>
        <taxon>Bacteria</taxon>
        <taxon>Pseudomonadati</taxon>
        <taxon>Pseudomonadota</taxon>
        <taxon>Betaproteobacteria</taxon>
        <taxon>Burkholderiales</taxon>
        <taxon>Burkholderiaceae</taxon>
        <taxon>Paraburkholderia</taxon>
    </lineage>
</organism>
<feature type="signal peptide" evidence="2">
    <location>
        <begin position="1"/>
        <end position="20"/>
    </location>
</feature>
<feature type="region of interest" description="Disordered" evidence="1">
    <location>
        <begin position="21"/>
        <end position="50"/>
    </location>
</feature>
<dbReference type="KEGG" id="pacs:FAZ98_14875"/>
<proteinExistence type="predicted"/>
<evidence type="ECO:0000313" key="4">
    <source>
        <dbReference type="Proteomes" id="UP000433577"/>
    </source>
</evidence>
<name>A0A7Z2GJR6_9BURK</name>
<evidence type="ECO:0000313" key="3">
    <source>
        <dbReference type="EMBL" id="QGZ63102.1"/>
    </source>
</evidence>
<gene>
    <name evidence="3" type="ORF">FAZ98_14875</name>
</gene>
<reference evidence="3 4" key="1">
    <citation type="submission" date="2019-12" db="EMBL/GenBank/DDBJ databases">
        <title>Paraburkholderia acidiphila 7Q-K02 sp. nov and Paraburkholderia acidisoli DHF22 sp. nov., two strains isolated from forest soil.</title>
        <authorList>
            <person name="Gao Z."/>
            <person name="Qiu L."/>
        </authorList>
    </citation>
    <scope>NUCLEOTIDE SEQUENCE [LARGE SCALE GENOMIC DNA]</scope>
    <source>
        <strain evidence="3 4">DHF22</strain>
    </source>
</reference>
<accession>A0A7Z2GJR6</accession>
<dbReference type="EMBL" id="CP046914">
    <property type="protein sequence ID" value="QGZ63102.1"/>
    <property type="molecule type" value="Genomic_DNA"/>
</dbReference>
<keyword evidence="2" id="KW-0732">Signal</keyword>
<sequence>MKATQATLFFLAVVPMLAHAQAPMPSDGGTQTATAAAQPSQRADQASHAAMHRWHDNGDCVGPNSFCNLFAGS</sequence>
<dbReference type="AlphaFoldDB" id="A0A7Z2GJR6"/>
<keyword evidence="4" id="KW-1185">Reference proteome</keyword>
<dbReference type="Proteomes" id="UP000433577">
    <property type="component" value="Chromosome 2"/>
</dbReference>
<evidence type="ECO:0000256" key="1">
    <source>
        <dbReference type="SAM" id="MobiDB-lite"/>
    </source>
</evidence>
<evidence type="ECO:0000256" key="2">
    <source>
        <dbReference type="SAM" id="SignalP"/>
    </source>
</evidence>
<feature type="chain" id="PRO_5031091088" evidence="2">
    <location>
        <begin position="21"/>
        <end position="73"/>
    </location>
</feature>